<organism evidence="2 3">
    <name type="scientific">Thioclava atlantica</name>
    <dbReference type="NCBI Taxonomy" id="1317124"/>
    <lineage>
        <taxon>Bacteria</taxon>
        <taxon>Pseudomonadati</taxon>
        <taxon>Pseudomonadota</taxon>
        <taxon>Alphaproteobacteria</taxon>
        <taxon>Rhodobacterales</taxon>
        <taxon>Paracoccaceae</taxon>
        <taxon>Thioclava</taxon>
    </lineage>
</organism>
<dbReference type="eggNOG" id="ENOG50337G0">
    <property type="taxonomic scope" value="Bacteria"/>
</dbReference>
<evidence type="ECO:0000313" key="2">
    <source>
        <dbReference type="EMBL" id="KFE35830.1"/>
    </source>
</evidence>
<dbReference type="AlphaFoldDB" id="A0A085TYN3"/>
<dbReference type="OrthoDB" id="7856773at2"/>
<comment type="caution">
    <text evidence="2">The sequence shown here is derived from an EMBL/GenBank/DDBJ whole genome shotgun (WGS) entry which is preliminary data.</text>
</comment>
<reference evidence="2 3" key="2">
    <citation type="journal article" date="2015" name="Antonie Van Leeuwenhoek">
        <title>Thioclava indica sp. nov., isolated from surface seawater of the Indian Ocean.</title>
        <authorList>
            <person name="Liu Y."/>
            <person name="Lai Q."/>
            <person name="Du J."/>
            <person name="Xu H."/>
            <person name="Jiang L."/>
            <person name="Shao Z."/>
        </authorList>
    </citation>
    <scope>NUCLEOTIDE SEQUENCE [LARGE SCALE GENOMIC DNA]</scope>
    <source>
        <strain evidence="2 3">13D2W-2</strain>
    </source>
</reference>
<keyword evidence="1" id="KW-1133">Transmembrane helix</keyword>
<name>A0A085TYN3_9RHOB</name>
<dbReference type="PATRIC" id="fig|1317124.6.peg.880"/>
<protein>
    <submittedName>
        <fullName evidence="2">Uncharacterized protein</fullName>
    </submittedName>
</protein>
<dbReference type="RefSeq" id="WP_038144084.1">
    <property type="nucleotide sequence ID" value="NZ_AQRC01000003.1"/>
</dbReference>
<sequence>MVDVRHHPNKAARPGGGAGEDPSLPMRAYLAFAVGAVMLVGLFWLTWRSQFAAPPGYLFDTPSQPVEAAYCLAVARGVAPGATGGGYLGEAHDFWLQRVRDFGGDLAGTLTLGEKLLGDHLGTQRGAVRLWLIEAMDACSNRALNYGAHFAAFD</sequence>
<evidence type="ECO:0000313" key="3">
    <source>
        <dbReference type="Proteomes" id="UP000028607"/>
    </source>
</evidence>
<keyword evidence="1" id="KW-0812">Transmembrane</keyword>
<feature type="transmembrane region" description="Helical" evidence="1">
    <location>
        <begin position="28"/>
        <end position="47"/>
    </location>
</feature>
<reference evidence="3" key="1">
    <citation type="submission" date="2013-04" db="EMBL/GenBank/DDBJ databases">
        <title>Thioclava sp. 13D2W-2 Genome Sequencing.</title>
        <authorList>
            <person name="Lai Q."/>
            <person name="Li G."/>
            <person name="Shao Z."/>
        </authorList>
    </citation>
    <scope>NUCLEOTIDE SEQUENCE [LARGE SCALE GENOMIC DNA]</scope>
    <source>
        <strain evidence="3">13D2W-2</strain>
    </source>
</reference>
<keyword evidence="3" id="KW-1185">Reference proteome</keyword>
<keyword evidence="1" id="KW-0472">Membrane</keyword>
<dbReference type="Proteomes" id="UP000028607">
    <property type="component" value="Unassembled WGS sequence"/>
</dbReference>
<evidence type="ECO:0000256" key="1">
    <source>
        <dbReference type="SAM" id="Phobius"/>
    </source>
</evidence>
<accession>A0A085TYN3</accession>
<proteinExistence type="predicted"/>
<gene>
    <name evidence="2" type="ORF">DW2_04355</name>
</gene>
<dbReference type="EMBL" id="AQRC01000003">
    <property type="protein sequence ID" value="KFE35830.1"/>
    <property type="molecule type" value="Genomic_DNA"/>
</dbReference>